<dbReference type="GeneID" id="63827119"/>
<feature type="region of interest" description="Disordered" evidence="2">
    <location>
        <begin position="374"/>
        <end position="404"/>
    </location>
</feature>
<keyword evidence="1" id="KW-0175">Coiled coil</keyword>
<organism evidence="3 4">
    <name type="scientific">Laetiporus sulphureus 93-53</name>
    <dbReference type="NCBI Taxonomy" id="1314785"/>
    <lineage>
        <taxon>Eukaryota</taxon>
        <taxon>Fungi</taxon>
        <taxon>Dikarya</taxon>
        <taxon>Basidiomycota</taxon>
        <taxon>Agaricomycotina</taxon>
        <taxon>Agaricomycetes</taxon>
        <taxon>Polyporales</taxon>
        <taxon>Laetiporus</taxon>
    </lineage>
</organism>
<feature type="coiled-coil region" evidence="1">
    <location>
        <begin position="278"/>
        <end position="369"/>
    </location>
</feature>
<evidence type="ECO:0000313" key="4">
    <source>
        <dbReference type="Proteomes" id="UP000076871"/>
    </source>
</evidence>
<dbReference type="InParanoid" id="A0A165BFS1"/>
<dbReference type="STRING" id="1314785.A0A165BFS1"/>
<dbReference type="AlphaFoldDB" id="A0A165BFS1"/>
<keyword evidence="4" id="KW-1185">Reference proteome</keyword>
<gene>
    <name evidence="3" type="ORF">LAESUDRAFT_731681</name>
</gene>
<name>A0A165BFS1_9APHY</name>
<dbReference type="EMBL" id="KV427672">
    <property type="protein sequence ID" value="KZT00964.1"/>
    <property type="molecule type" value="Genomic_DNA"/>
</dbReference>
<reference evidence="3 4" key="1">
    <citation type="journal article" date="2016" name="Mol. Biol. Evol.">
        <title>Comparative Genomics of Early-Diverging Mushroom-Forming Fungi Provides Insights into the Origins of Lignocellulose Decay Capabilities.</title>
        <authorList>
            <person name="Nagy L.G."/>
            <person name="Riley R."/>
            <person name="Tritt A."/>
            <person name="Adam C."/>
            <person name="Daum C."/>
            <person name="Floudas D."/>
            <person name="Sun H."/>
            <person name="Yadav J.S."/>
            <person name="Pangilinan J."/>
            <person name="Larsson K.H."/>
            <person name="Matsuura K."/>
            <person name="Barry K."/>
            <person name="Labutti K."/>
            <person name="Kuo R."/>
            <person name="Ohm R.A."/>
            <person name="Bhattacharya S.S."/>
            <person name="Shirouzu T."/>
            <person name="Yoshinaga Y."/>
            <person name="Martin F.M."/>
            <person name="Grigoriev I.V."/>
            <person name="Hibbett D.S."/>
        </authorList>
    </citation>
    <scope>NUCLEOTIDE SEQUENCE [LARGE SCALE GENOMIC DNA]</scope>
    <source>
        <strain evidence="3 4">93-53</strain>
    </source>
</reference>
<sequence>MFGMALYHMGSLIQSDKRFALPGEPDEPYDWWLAALDVFETGENLPSRTGGLAAISTFSDIAEDWRMAIAWGRTLVSLADAKVTHMRALARQGAPVDEYCYRPNTSPFPMSEPNWPLDSPFAVIAAARPPVSRRMSLYSASAHEVMTLAMDQFSRGIFHMPHPHYPHSQNPHAYSPALPATPRRSFSPSPHLSARRMSTPPVGDTSASFSRPRELFNIATDVLGVAERLEDGTQRAYWAQWAESVLTQMKMEADMENWRASLAAARGRCWLVMGEAIVEQLEDALERGEEGVLRSEEAKEAREDLVKAVDLFERAKDAEAKAGINLIPLTRGERKSDVKELLAEALLSRANLEEDEERREALYARAARELCEAGSAVSLPSREEWEAQQRGAVDGDGDDKMDLS</sequence>
<dbReference type="RefSeq" id="XP_040758704.1">
    <property type="nucleotide sequence ID" value="XM_040910090.1"/>
</dbReference>
<evidence type="ECO:0000256" key="2">
    <source>
        <dbReference type="SAM" id="MobiDB-lite"/>
    </source>
</evidence>
<evidence type="ECO:0000256" key="1">
    <source>
        <dbReference type="SAM" id="Coils"/>
    </source>
</evidence>
<feature type="region of interest" description="Disordered" evidence="2">
    <location>
        <begin position="176"/>
        <end position="208"/>
    </location>
</feature>
<evidence type="ECO:0000313" key="3">
    <source>
        <dbReference type="EMBL" id="KZT00964.1"/>
    </source>
</evidence>
<accession>A0A165BFS1</accession>
<dbReference type="OrthoDB" id="3204217at2759"/>
<dbReference type="Proteomes" id="UP000076871">
    <property type="component" value="Unassembled WGS sequence"/>
</dbReference>
<proteinExistence type="predicted"/>
<protein>
    <submittedName>
        <fullName evidence="3">Uncharacterized protein</fullName>
    </submittedName>
</protein>